<dbReference type="SUPFAM" id="SSF54495">
    <property type="entry name" value="UBC-like"/>
    <property type="match status" value="1"/>
</dbReference>
<dbReference type="InterPro" id="IPR016135">
    <property type="entry name" value="UBQ-conjugating_enzyme/RWD"/>
</dbReference>
<dbReference type="PROSITE" id="PS50127">
    <property type="entry name" value="UBC_2"/>
    <property type="match status" value="1"/>
</dbReference>
<dbReference type="Gene3D" id="3.10.110.10">
    <property type="entry name" value="Ubiquitin Conjugating Enzyme"/>
    <property type="match status" value="1"/>
</dbReference>
<dbReference type="SMART" id="SM00212">
    <property type="entry name" value="UBCc"/>
    <property type="match status" value="1"/>
</dbReference>
<name>A0A0V1F8H9_TRIPS</name>
<keyword evidence="3" id="KW-1185">Reference proteome</keyword>
<comment type="caution">
    <text evidence="2">The sequence shown here is derived from an EMBL/GenBank/DDBJ whole genome shotgun (WGS) entry which is preliminary data.</text>
</comment>
<evidence type="ECO:0000259" key="1">
    <source>
        <dbReference type="PROSITE" id="PS50127"/>
    </source>
</evidence>
<dbReference type="AlphaFoldDB" id="A0A0V1F8H9"/>
<dbReference type="Pfam" id="PF00179">
    <property type="entry name" value="UQ_con"/>
    <property type="match status" value="1"/>
</dbReference>
<feature type="domain" description="UBC core" evidence="1">
    <location>
        <begin position="10"/>
        <end position="158"/>
    </location>
</feature>
<proteinExistence type="predicted"/>
<dbReference type="Proteomes" id="UP000054995">
    <property type="component" value="Unassembled WGS sequence"/>
</dbReference>
<reference evidence="2 3" key="1">
    <citation type="submission" date="2015-01" db="EMBL/GenBank/DDBJ databases">
        <title>Evolution of Trichinella species and genotypes.</title>
        <authorList>
            <person name="Korhonen P.K."/>
            <person name="Edoardo P."/>
            <person name="Giuseppe L.R."/>
            <person name="Gasser R.B."/>
        </authorList>
    </citation>
    <scope>NUCLEOTIDE SEQUENCE [LARGE SCALE GENOMIC DNA]</scope>
    <source>
        <strain evidence="2">ISS470</strain>
    </source>
</reference>
<accession>A0A0V1F8H9</accession>
<evidence type="ECO:0000313" key="2">
    <source>
        <dbReference type="EMBL" id="KRY82457.1"/>
    </source>
</evidence>
<dbReference type="InterPro" id="IPR000608">
    <property type="entry name" value="UBC"/>
</dbReference>
<gene>
    <name evidence="2" type="primary">cbx</name>
    <name evidence="2" type="ORF">T4D_3442</name>
</gene>
<protein>
    <submittedName>
        <fullName evidence="2">Protein crossbronx</fullName>
    </submittedName>
</protein>
<evidence type="ECO:0000313" key="3">
    <source>
        <dbReference type="Proteomes" id="UP000054995"/>
    </source>
</evidence>
<dbReference type="CDD" id="cd23814">
    <property type="entry name" value="UEV_AKTIP"/>
    <property type="match status" value="1"/>
</dbReference>
<dbReference type="EMBL" id="JYDT01000174">
    <property type="protein sequence ID" value="KRY82457.1"/>
    <property type="molecule type" value="Genomic_DNA"/>
</dbReference>
<organism evidence="2 3">
    <name type="scientific">Trichinella pseudospiralis</name>
    <name type="common">Parasitic roundworm</name>
    <dbReference type="NCBI Taxonomy" id="6337"/>
    <lineage>
        <taxon>Eukaryota</taxon>
        <taxon>Metazoa</taxon>
        <taxon>Ecdysozoa</taxon>
        <taxon>Nematoda</taxon>
        <taxon>Enoplea</taxon>
        <taxon>Dorylaimia</taxon>
        <taxon>Trichinellida</taxon>
        <taxon>Trichinellidae</taxon>
        <taxon>Trichinella</taxon>
    </lineage>
</organism>
<dbReference type="OrthoDB" id="5596422at2759"/>
<sequence>MEEAVVDLIRQDYLISVEYALFMRKRRSGVYCIPTVANSMEWAGVMFIRVGVFQGAIFRFRVYLPDNENGVPSFRFENDVYHPAVDRKTGELDTSLLYSQCSADKLHVYHVINFAQEIFDHSALRFKNCISGEISRQLQEQPEEFFANAKNCVFQSREAIFDLLSSEDEHSIRSLYALEPSNPRTVEAIYFQLQPVYTLRQDSGNFVQQAATSLKSVRQSTALVRLVVLDAPLQAAEQLDSSKNRKRALASWQFDSNFSSSLINTFRDTLGD</sequence>